<accession>A0AAE6IHS2</accession>
<feature type="domain" description="Acyl-protein synthetase LuxE" evidence="1">
    <location>
        <begin position="31"/>
        <end position="366"/>
    </location>
</feature>
<dbReference type="OMA" id="METGGMK"/>
<organism evidence="2 3">
    <name type="scientific">Leuconostoc carnosum</name>
    <dbReference type="NCBI Taxonomy" id="1252"/>
    <lineage>
        <taxon>Bacteria</taxon>
        <taxon>Bacillati</taxon>
        <taxon>Bacillota</taxon>
        <taxon>Bacilli</taxon>
        <taxon>Lactobacillales</taxon>
        <taxon>Lactobacillaceae</taxon>
        <taxon>Leuconostoc</taxon>
    </lineage>
</organism>
<dbReference type="RefSeq" id="WP_014974375.1">
    <property type="nucleotide sequence ID" value="NZ_CP042374.1"/>
</dbReference>
<proteinExistence type="predicted"/>
<name>A0AAE6IHS2_LEUCA</name>
<dbReference type="Pfam" id="PF04443">
    <property type="entry name" value="LuxE"/>
    <property type="match status" value="1"/>
</dbReference>
<evidence type="ECO:0000259" key="1">
    <source>
        <dbReference type="Pfam" id="PF04443"/>
    </source>
</evidence>
<evidence type="ECO:0000313" key="3">
    <source>
        <dbReference type="Proteomes" id="UP000321332"/>
    </source>
</evidence>
<dbReference type="GO" id="GO:0047474">
    <property type="term" value="F:long-chain fatty acid--protein ligase activity"/>
    <property type="evidence" value="ECO:0007669"/>
    <property type="project" value="InterPro"/>
</dbReference>
<dbReference type="GO" id="GO:0008218">
    <property type="term" value="P:bioluminescence"/>
    <property type="evidence" value="ECO:0007669"/>
    <property type="project" value="InterPro"/>
</dbReference>
<dbReference type="Gene3D" id="3.40.50.12780">
    <property type="entry name" value="N-terminal domain of ligase-like"/>
    <property type="match status" value="1"/>
</dbReference>
<protein>
    <submittedName>
        <fullName evidence="2">AMP-binding protein</fullName>
    </submittedName>
</protein>
<dbReference type="GeneID" id="61186232"/>
<dbReference type="InterPro" id="IPR042099">
    <property type="entry name" value="ANL_N_sf"/>
</dbReference>
<gene>
    <name evidence="2" type="ORF">FGL89_00670</name>
</gene>
<dbReference type="EMBL" id="CP042374">
    <property type="protein sequence ID" value="QEA32754.1"/>
    <property type="molecule type" value="Genomic_DNA"/>
</dbReference>
<dbReference type="AlphaFoldDB" id="A0AAE6IHS2"/>
<sequence length="370" mass="42275">MSDESDVIQARLVKFIQQYKEGQSSEYEVDFNQLAMSVFDYQFQNNLPYKKFAQLKHKNPLTVKNWQDLPLIPIEAYKQLTLSTRDTTQAEDVFYSSGTTNAQQKSRHYISDLRVWEQSMIAGFKQYVIPNKEKITIFSLFPDMSSHPNSSLSRYITTAMQVFGTENSQVFFKHNQLDYVNLISALKQAQANHEQVLVLGASFSYVHLLAYFDQHPQTFDLAEGSIIFDTGGFKGQSQEVSMSTLYKNLGQVFNVSREQIINMYGMTEISSQCYDRNLADLSQNQSIYFDKMPPAWVKIQILDVETLQPIEQGKRGLLAYYDLANWDTCLAILTEDIAIQNEHGFTIIGRAKGSEAKGCSIAVDELLKVR</sequence>
<dbReference type="Proteomes" id="UP000321332">
    <property type="component" value="Chromosome"/>
</dbReference>
<dbReference type="InterPro" id="IPR007534">
    <property type="entry name" value="LuxE"/>
</dbReference>
<reference evidence="2 3" key="1">
    <citation type="submission" date="2019-06" db="EMBL/GenBank/DDBJ databases">
        <title>Genome analyses of bacteria isolated from kimchi.</title>
        <authorList>
            <person name="Lee S."/>
            <person name="Ahn S."/>
            <person name="Roh S."/>
        </authorList>
    </citation>
    <scope>NUCLEOTIDE SEQUENCE [LARGE SCALE GENOMIC DNA]</scope>
    <source>
        <strain evidence="2 3">CBA3620</strain>
    </source>
</reference>
<evidence type="ECO:0000313" key="2">
    <source>
        <dbReference type="EMBL" id="QEA32754.1"/>
    </source>
</evidence>
<dbReference type="SUPFAM" id="SSF56801">
    <property type="entry name" value="Acetyl-CoA synthetase-like"/>
    <property type="match status" value="1"/>
</dbReference>